<gene>
    <name evidence="2" type="ORF">E5S67_03223</name>
</gene>
<keyword evidence="1" id="KW-0472">Membrane</keyword>
<evidence type="ECO:0000256" key="1">
    <source>
        <dbReference type="SAM" id="Phobius"/>
    </source>
</evidence>
<comment type="caution">
    <text evidence="2">The sequence shown here is derived from an EMBL/GenBank/DDBJ whole genome shotgun (WGS) entry which is preliminary data.</text>
</comment>
<organism evidence="2 3">
    <name type="scientific">Microcoleus asticus IPMA8</name>
    <dbReference type="NCBI Taxonomy" id="2563858"/>
    <lineage>
        <taxon>Bacteria</taxon>
        <taxon>Bacillati</taxon>
        <taxon>Cyanobacteriota</taxon>
        <taxon>Cyanophyceae</taxon>
        <taxon>Oscillatoriophycideae</taxon>
        <taxon>Oscillatoriales</taxon>
        <taxon>Microcoleaceae</taxon>
        <taxon>Microcoleus</taxon>
        <taxon>Microcoleus asticus</taxon>
    </lineage>
</organism>
<evidence type="ECO:0000313" key="3">
    <source>
        <dbReference type="Proteomes" id="UP000702425"/>
    </source>
</evidence>
<feature type="transmembrane region" description="Helical" evidence="1">
    <location>
        <begin position="415"/>
        <end position="436"/>
    </location>
</feature>
<protein>
    <submittedName>
        <fullName evidence="2">Uncharacterized protein</fullName>
    </submittedName>
</protein>
<keyword evidence="1" id="KW-0812">Transmembrane</keyword>
<name>A0ABX2CYU8_9CYAN</name>
<keyword evidence="3" id="KW-1185">Reference proteome</keyword>
<sequence length="485" mass="55981">MSQEWQIKNPSITLFPFHLRDDSDAGYGQVARNAQSLWDNLADNVGKEFNIHELKSLRDKLICYKNGVYYPDGERENLTNEQLLIPDGGKTLKFPQIIQPDNQKLDGSIYALRIHDTYTADLTFYYKNVTMKVADLTRLNPQGCLLPNAIKPSLGQTLLLYAEPAVYDSYRKLADESVKAFVQDKQQPLVEFRAEGKLFGSPIFEYDSREDDARQRCHFLVWLRENSQTLKFATLAFNSNLMNLLCSRAKIVFVYGEARKKYRKAQQIVSELEKKLPEFSQIESEQNRQVKLQKLKQLLAEVRTKMFDCAQQVRYLQEDRNTIDTNAENYGNALTKIKSLCIPGDNLDFLQKFLDLAENKYQRQIEIDLNYLIASQDLFQQSISTVRGMVEIEQVELDREQEDGEKKHDRQLENIIFFVGTAIGGGQIFSAAYPLIKDKPIQWQLDFSLPLHPFAATIIWSLLFGLLFGLLMLGIAVWVRKTFPR</sequence>
<reference evidence="2 3" key="1">
    <citation type="journal article" date="2020" name="Sci. Rep.">
        <title>A novel cyanobacterial geosmin producer, revising GeoA distribution and dispersion patterns in Bacteria.</title>
        <authorList>
            <person name="Churro C."/>
            <person name="Semedo-Aguiar A.P."/>
            <person name="Silva A.D."/>
            <person name="Pereira-Leal J.B."/>
            <person name="Leite R.B."/>
        </authorList>
    </citation>
    <scope>NUCLEOTIDE SEQUENCE [LARGE SCALE GENOMIC DNA]</scope>
    <source>
        <strain evidence="2 3">IPMA8</strain>
    </source>
</reference>
<proteinExistence type="predicted"/>
<dbReference type="RefSeq" id="WP_172188936.1">
    <property type="nucleotide sequence ID" value="NZ_CAWPPK010000271.1"/>
</dbReference>
<dbReference type="Proteomes" id="UP000702425">
    <property type="component" value="Unassembled WGS sequence"/>
</dbReference>
<accession>A0ABX2CYU8</accession>
<feature type="transmembrane region" description="Helical" evidence="1">
    <location>
        <begin position="456"/>
        <end position="479"/>
    </location>
</feature>
<evidence type="ECO:0000313" key="2">
    <source>
        <dbReference type="EMBL" id="NQE35491.1"/>
    </source>
</evidence>
<keyword evidence="1" id="KW-1133">Transmembrane helix</keyword>
<dbReference type="EMBL" id="SRRZ01000057">
    <property type="protein sequence ID" value="NQE35491.1"/>
    <property type="molecule type" value="Genomic_DNA"/>
</dbReference>